<dbReference type="PANTHER" id="PTHR46580:SF2">
    <property type="entry name" value="MAM DOMAIN-CONTAINING PROTEIN"/>
    <property type="match status" value="1"/>
</dbReference>
<evidence type="ECO:0000313" key="4">
    <source>
        <dbReference type="Proteomes" id="UP001162131"/>
    </source>
</evidence>
<dbReference type="InterPro" id="IPR028994">
    <property type="entry name" value="Integrin_alpha_N"/>
</dbReference>
<dbReference type="Pfam" id="PF13517">
    <property type="entry name" value="FG-GAP_3"/>
    <property type="match status" value="2"/>
</dbReference>
<dbReference type="Proteomes" id="UP001162131">
    <property type="component" value="Unassembled WGS sequence"/>
</dbReference>
<dbReference type="SUPFAM" id="SSF69318">
    <property type="entry name" value="Integrin alpha N-terminal domain"/>
    <property type="match status" value="1"/>
</dbReference>
<feature type="transmembrane region" description="Helical" evidence="2">
    <location>
        <begin position="368"/>
        <end position="389"/>
    </location>
</feature>
<evidence type="ECO:0000313" key="3">
    <source>
        <dbReference type="EMBL" id="CAG9325054.1"/>
    </source>
</evidence>
<evidence type="ECO:0000256" key="1">
    <source>
        <dbReference type="ARBA" id="ARBA00022729"/>
    </source>
</evidence>
<comment type="caution">
    <text evidence="3">The sequence shown here is derived from an EMBL/GenBank/DDBJ whole genome shotgun (WGS) entry which is preliminary data.</text>
</comment>
<keyword evidence="2" id="KW-1133">Transmembrane helix</keyword>
<keyword evidence="1" id="KW-0732">Signal</keyword>
<gene>
    <name evidence="3" type="ORF">BSTOLATCC_MIC37800</name>
</gene>
<proteinExistence type="predicted"/>
<dbReference type="AlphaFoldDB" id="A0AAU9JKL8"/>
<sequence length="409" mass="44864">MDIMITFLPPIIWVSSFYDSSVWPSFNSNPRLVGDINGDGAADIVGFSDNGIKVSYSTGGNFTAPTNSLGAFCKNVGGWTSQDLYPRLLGDVNGDKIADIVGFGYDAVYVSISDAYRINDATRWIYDFSYSNGGWTSFDRYPRALGDFNGDGKDDIIGFGYDSVYVSLSNGNQFLTRTIASSEFTVLAGWTTYDQTPRMVADVNGDGKADIVGFNSQGTWVALSNGVTFDKATLWSTSFGWESFNQNPRIVKDLNGDKKADIIGFGDSSTGYSLSNGSGFDNPEWLMYYFGRNSQVEGFDTFDSKPRFMADANRDGYNDIIGFGGEGVRVAVIFPNYNPNLLEVGEKSFRDSAKDAQKMIKESSYAGIFEYLAFFVLLGIGVTTFLIIVGAKKEKNAHISGARNEYVRL</sequence>
<dbReference type="EMBL" id="CAJZBQ010000037">
    <property type="protein sequence ID" value="CAG9325054.1"/>
    <property type="molecule type" value="Genomic_DNA"/>
</dbReference>
<dbReference type="PANTHER" id="PTHR46580">
    <property type="entry name" value="SENSOR KINASE-RELATED"/>
    <property type="match status" value="1"/>
</dbReference>
<name>A0AAU9JKL8_9CILI</name>
<accession>A0AAU9JKL8</accession>
<keyword evidence="2" id="KW-0812">Transmembrane</keyword>
<evidence type="ECO:0008006" key="5">
    <source>
        <dbReference type="Google" id="ProtNLM"/>
    </source>
</evidence>
<organism evidence="3 4">
    <name type="scientific">Blepharisma stoltei</name>
    <dbReference type="NCBI Taxonomy" id="1481888"/>
    <lineage>
        <taxon>Eukaryota</taxon>
        <taxon>Sar</taxon>
        <taxon>Alveolata</taxon>
        <taxon>Ciliophora</taxon>
        <taxon>Postciliodesmatophora</taxon>
        <taxon>Heterotrichea</taxon>
        <taxon>Heterotrichida</taxon>
        <taxon>Blepharismidae</taxon>
        <taxon>Blepharisma</taxon>
    </lineage>
</organism>
<protein>
    <recommendedName>
        <fullName evidence="5">VCBS repeat-containing protein</fullName>
    </recommendedName>
</protein>
<keyword evidence="2" id="KW-0472">Membrane</keyword>
<evidence type="ECO:0000256" key="2">
    <source>
        <dbReference type="SAM" id="Phobius"/>
    </source>
</evidence>
<dbReference type="Gene3D" id="2.40.128.340">
    <property type="match status" value="1"/>
</dbReference>
<dbReference type="InterPro" id="IPR013517">
    <property type="entry name" value="FG-GAP"/>
</dbReference>
<reference evidence="3" key="1">
    <citation type="submission" date="2021-09" db="EMBL/GenBank/DDBJ databases">
        <authorList>
            <consortium name="AG Swart"/>
            <person name="Singh M."/>
            <person name="Singh A."/>
            <person name="Seah K."/>
            <person name="Emmerich C."/>
        </authorList>
    </citation>
    <scope>NUCLEOTIDE SEQUENCE</scope>
    <source>
        <strain evidence="3">ATCC30299</strain>
    </source>
</reference>
<keyword evidence="4" id="KW-1185">Reference proteome</keyword>